<sequence>MPKIRDDYEEVIFEIVRLEIADESMSEQKQDPNPTESIGENEMSALNKFDTDWLKIMSDLQRVFQRLSVAPSANVPVAGSVQASNPSQFNVRLPRINLPQFSGEYTEWLPFYNAFDSLIHNNYTLDDCQKFHYLKFLGGEAARPIESLAITANNYQSAWSILQRRYKNDRLIVYSHVNSILNTPELSKPSTEGLRKLVNDISANLEALKAMQIQVDSWDAFLVPLIISRIDYQSRKELELTLDSSVPKLKDILEFLEKRCVTLQCIQGGSKSSKPESTQIKKDYTKRSSHVVTTRLACRYCDKRHFVNQCGDFLRLSIGDRIKEVKNKNLCLNCLRKNHTTNACRAKGCSICKS</sequence>
<protein>
    <submittedName>
        <fullName evidence="2 3">Uncharacterized protein LOC112904803</fullName>
    </submittedName>
</protein>
<keyword evidence="1" id="KW-1185">Reference proteome</keyword>
<gene>
    <name evidence="2 3 4 5 6" type="primary">LOC112904803</name>
</gene>
<dbReference type="PANTHER" id="PTHR47331">
    <property type="entry name" value="PHD-TYPE DOMAIN-CONTAINING PROTEIN"/>
    <property type="match status" value="1"/>
</dbReference>
<dbReference type="RefSeq" id="XP_025831576.1">
    <property type="nucleotide sequence ID" value="XM_025975791.1"/>
</dbReference>
<evidence type="ECO:0000313" key="6">
    <source>
        <dbReference type="RefSeq" id="XP_025831578.1"/>
    </source>
</evidence>
<evidence type="ECO:0000313" key="3">
    <source>
        <dbReference type="RefSeq" id="XP_025831575.1"/>
    </source>
</evidence>
<dbReference type="InterPro" id="IPR005312">
    <property type="entry name" value="DUF1759"/>
</dbReference>
<dbReference type="GeneID" id="112904803"/>
<dbReference type="OrthoDB" id="6775774at2759"/>
<dbReference type="PANTHER" id="PTHR47331:SF1">
    <property type="entry name" value="GAG-LIKE PROTEIN"/>
    <property type="match status" value="1"/>
</dbReference>
<accession>A0A7F5R6H7</accession>
<dbReference type="RefSeq" id="XP_025831578.1">
    <property type="nucleotide sequence ID" value="XM_025975793.1"/>
</dbReference>
<dbReference type="Pfam" id="PF03564">
    <property type="entry name" value="DUF1759"/>
    <property type="match status" value="1"/>
</dbReference>
<dbReference type="KEGG" id="apln:112904803"/>
<dbReference type="RefSeq" id="XP_025831575.1">
    <property type="nucleotide sequence ID" value="XM_025975790.1"/>
</dbReference>
<evidence type="ECO:0000313" key="2">
    <source>
        <dbReference type="RefSeq" id="XP_025831574.1"/>
    </source>
</evidence>
<dbReference type="RefSeq" id="XP_025831574.1">
    <property type="nucleotide sequence ID" value="XM_025975789.1"/>
</dbReference>
<dbReference type="RefSeq" id="XP_025831577.1">
    <property type="nucleotide sequence ID" value="XM_025975792.1"/>
</dbReference>
<reference evidence="2 3" key="1">
    <citation type="submission" date="2025-04" db="UniProtKB">
        <authorList>
            <consortium name="RefSeq"/>
        </authorList>
    </citation>
    <scope>IDENTIFICATION</scope>
    <source>
        <tissue evidence="2 3">Entire body</tissue>
    </source>
</reference>
<dbReference type="AlphaFoldDB" id="A0A7F5R6H7"/>
<dbReference type="Proteomes" id="UP000192223">
    <property type="component" value="Unplaced"/>
</dbReference>
<name>A0A7F5R6H7_AGRPL</name>
<evidence type="ECO:0000313" key="1">
    <source>
        <dbReference type="Proteomes" id="UP000192223"/>
    </source>
</evidence>
<organism evidence="1 4">
    <name type="scientific">Agrilus planipennis</name>
    <name type="common">Emerald ash borer</name>
    <name type="synonym">Agrilus marcopoli</name>
    <dbReference type="NCBI Taxonomy" id="224129"/>
    <lineage>
        <taxon>Eukaryota</taxon>
        <taxon>Metazoa</taxon>
        <taxon>Ecdysozoa</taxon>
        <taxon>Arthropoda</taxon>
        <taxon>Hexapoda</taxon>
        <taxon>Insecta</taxon>
        <taxon>Pterygota</taxon>
        <taxon>Neoptera</taxon>
        <taxon>Endopterygota</taxon>
        <taxon>Coleoptera</taxon>
        <taxon>Polyphaga</taxon>
        <taxon>Elateriformia</taxon>
        <taxon>Buprestoidea</taxon>
        <taxon>Buprestidae</taxon>
        <taxon>Agrilinae</taxon>
        <taxon>Agrilus</taxon>
    </lineage>
</organism>
<evidence type="ECO:0000313" key="5">
    <source>
        <dbReference type="RefSeq" id="XP_025831577.1"/>
    </source>
</evidence>
<evidence type="ECO:0000313" key="4">
    <source>
        <dbReference type="RefSeq" id="XP_025831576.1"/>
    </source>
</evidence>
<proteinExistence type="predicted"/>